<feature type="transmembrane region" description="Helical" evidence="12">
    <location>
        <begin position="62"/>
        <end position="81"/>
    </location>
</feature>
<keyword evidence="14" id="KW-1185">Reference proteome</keyword>
<dbReference type="InterPro" id="IPR015876">
    <property type="entry name" value="Acyl-CoA_DS"/>
</dbReference>
<comment type="similarity">
    <text evidence="2 11">Belongs to the fatty acid desaturase type 1 family.</text>
</comment>
<dbReference type="EMBL" id="CALNXK010000072">
    <property type="protein sequence ID" value="CAH3143922.1"/>
    <property type="molecule type" value="Genomic_DNA"/>
</dbReference>
<keyword evidence="9 12" id="KW-0472">Membrane</keyword>
<evidence type="ECO:0000256" key="9">
    <source>
        <dbReference type="ARBA" id="ARBA00023136"/>
    </source>
</evidence>
<dbReference type="PRINTS" id="PR00075">
    <property type="entry name" value="FACDDSATRASE"/>
</dbReference>
<evidence type="ECO:0000256" key="4">
    <source>
        <dbReference type="ARBA" id="ARBA00022692"/>
    </source>
</evidence>
<evidence type="ECO:0000256" key="6">
    <source>
        <dbReference type="ARBA" id="ARBA00022989"/>
    </source>
</evidence>
<dbReference type="Proteomes" id="UP001159405">
    <property type="component" value="Unassembled WGS sequence"/>
</dbReference>
<keyword evidence="3 11" id="KW-0444">Lipid biosynthesis</keyword>
<proteinExistence type="inferred from homology"/>
<evidence type="ECO:0000256" key="1">
    <source>
        <dbReference type="ARBA" id="ARBA00004141"/>
    </source>
</evidence>
<sequence length="178" mass="20709">MAPRSETVTQIEPVISAEKKSSESTQKRPAPQIVWKNVYFMVVLHLLALYGIYLLPSANPRTWLWTWLCHFLGGLGVTCGVHRLWSHRSYKATWPLRLALMFMNCVAGQNDIFEWARDHRVHHKCSETDGDPHNAKRGFVFAHIGWLMVKKHPDVIKKGQQLDLSDLYEDKIVMFQRR</sequence>
<evidence type="ECO:0000256" key="5">
    <source>
        <dbReference type="ARBA" id="ARBA00022832"/>
    </source>
</evidence>
<comment type="caution">
    <text evidence="13">The sequence shown here is derived from an EMBL/GenBank/DDBJ whole genome shotgun (WGS) entry which is preliminary data.</text>
</comment>
<evidence type="ECO:0000313" key="14">
    <source>
        <dbReference type="Proteomes" id="UP001159405"/>
    </source>
</evidence>
<feature type="transmembrane region" description="Helical" evidence="12">
    <location>
        <begin position="37"/>
        <end position="56"/>
    </location>
</feature>
<dbReference type="PANTHER" id="PTHR11351:SF31">
    <property type="entry name" value="DESATURASE 1, ISOFORM A-RELATED"/>
    <property type="match status" value="1"/>
</dbReference>
<accession>A0ABN8PHB7</accession>
<keyword evidence="7 11" id="KW-0560">Oxidoreductase</keyword>
<evidence type="ECO:0000256" key="8">
    <source>
        <dbReference type="ARBA" id="ARBA00023098"/>
    </source>
</evidence>
<protein>
    <submittedName>
        <fullName evidence="13">Uncharacterized protein</fullName>
    </submittedName>
</protein>
<keyword evidence="6 12" id="KW-1133">Transmembrane helix</keyword>
<reference evidence="13 14" key="1">
    <citation type="submission" date="2022-05" db="EMBL/GenBank/DDBJ databases">
        <authorList>
            <consortium name="Genoscope - CEA"/>
            <person name="William W."/>
        </authorList>
    </citation>
    <scope>NUCLEOTIDE SEQUENCE [LARGE SCALE GENOMIC DNA]</scope>
</reference>
<name>A0ABN8PHB7_9CNID</name>
<keyword evidence="5" id="KW-0276">Fatty acid metabolism</keyword>
<dbReference type="PANTHER" id="PTHR11351">
    <property type="entry name" value="ACYL-COA DESATURASE"/>
    <property type="match status" value="1"/>
</dbReference>
<evidence type="ECO:0000256" key="3">
    <source>
        <dbReference type="ARBA" id="ARBA00022516"/>
    </source>
</evidence>
<evidence type="ECO:0000256" key="7">
    <source>
        <dbReference type="ARBA" id="ARBA00023002"/>
    </source>
</evidence>
<evidence type="ECO:0000256" key="2">
    <source>
        <dbReference type="ARBA" id="ARBA00009295"/>
    </source>
</evidence>
<keyword evidence="4 11" id="KW-0812">Transmembrane</keyword>
<keyword evidence="8" id="KW-0443">Lipid metabolism</keyword>
<evidence type="ECO:0000256" key="10">
    <source>
        <dbReference type="ARBA" id="ARBA00023160"/>
    </source>
</evidence>
<comment type="domain">
    <text evidence="11">The histidine box domains are involved in binding the catalytic metal ions.</text>
</comment>
<dbReference type="CDD" id="cd03505">
    <property type="entry name" value="Delta9-FADS-like"/>
    <property type="match status" value="1"/>
</dbReference>
<comment type="subcellular location">
    <subcellularLocation>
        <location evidence="1">Membrane</location>
        <topology evidence="1">Multi-pass membrane protein</topology>
    </subcellularLocation>
</comment>
<comment type="cofactor">
    <cofactor evidence="11">
        <name>Fe(2+)</name>
        <dbReference type="ChEBI" id="CHEBI:29033"/>
    </cofactor>
</comment>
<evidence type="ECO:0000313" key="13">
    <source>
        <dbReference type="EMBL" id="CAH3143922.1"/>
    </source>
</evidence>
<organism evidence="13 14">
    <name type="scientific">Porites lobata</name>
    <dbReference type="NCBI Taxonomy" id="104759"/>
    <lineage>
        <taxon>Eukaryota</taxon>
        <taxon>Metazoa</taxon>
        <taxon>Cnidaria</taxon>
        <taxon>Anthozoa</taxon>
        <taxon>Hexacorallia</taxon>
        <taxon>Scleractinia</taxon>
        <taxon>Fungiina</taxon>
        <taxon>Poritidae</taxon>
        <taxon>Porites</taxon>
    </lineage>
</organism>
<gene>
    <name evidence="13" type="ORF">PLOB_00043649</name>
</gene>
<evidence type="ECO:0000256" key="12">
    <source>
        <dbReference type="SAM" id="Phobius"/>
    </source>
</evidence>
<evidence type="ECO:0000256" key="11">
    <source>
        <dbReference type="RuleBase" id="RU000581"/>
    </source>
</evidence>
<keyword evidence="10 11" id="KW-0275">Fatty acid biosynthesis</keyword>